<feature type="domain" description="Phasin" evidence="2">
    <location>
        <begin position="9"/>
        <end position="99"/>
    </location>
</feature>
<dbReference type="AlphaFoldDB" id="A0A1H3BVY7"/>
<gene>
    <name evidence="3" type="ORF">SAMN04487960_109180</name>
</gene>
<reference evidence="3 4" key="1">
    <citation type="submission" date="2016-10" db="EMBL/GenBank/DDBJ databases">
        <authorList>
            <person name="de Groot N.N."/>
        </authorList>
    </citation>
    <scope>NUCLEOTIDE SEQUENCE [LARGE SCALE GENOMIC DNA]</scope>
    <source>
        <strain evidence="3 4">CGMCC 1.7059</strain>
    </source>
</reference>
<sequence length="129" mass="14278">MFTDTFNISAEPVNRLNKLVMSTYEGIVDAQMASLRGYMGLIEDQTKSAAGIRDFEGVKNFVEEQPERFNQLVKQMSDDFQQYAKVAEEFRNEASQLLQGAVKPEAEEEPAAPVKPASASLKKAATANN</sequence>
<feature type="compositionally biased region" description="Low complexity" evidence="1">
    <location>
        <begin position="111"/>
        <end position="129"/>
    </location>
</feature>
<evidence type="ECO:0000313" key="4">
    <source>
        <dbReference type="Proteomes" id="UP000199675"/>
    </source>
</evidence>
<keyword evidence="4" id="KW-1185">Reference proteome</keyword>
<dbReference type="Proteomes" id="UP000199675">
    <property type="component" value="Unassembled WGS sequence"/>
</dbReference>
<proteinExistence type="predicted"/>
<name>A0A1H3BVY7_9GAMM</name>
<evidence type="ECO:0000313" key="3">
    <source>
        <dbReference type="EMBL" id="SDX45971.1"/>
    </source>
</evidence>
<dbReference type="Pfam" id="PF09361">
    <property type="entry name" value="Phasin_2"/>
    <property type="match status" value="1"/>
</dbReference>
<dbReference type="OrthoDB" id="6370770at2"/>
<evidence type="ECO:0000259" key="2">
    <source>
        <dbReference type="Pfam" id="PF09361"/>
    </source>
</evidence>
<accession>A0A1H3BVY7</accession>
<dbReference type="EMBL" id="FNNE01000009">
    <property type="protein sequence ID" value="SDX45971.1"/>
    <property type="molecule type" value="Genomic_DNA"/>
</dbReference>
<dbReference type="InterPro" id="IPR018968">
    <property type="entry name" value="Phasin"/>
</dbReference>
<organism evidence="3 4">
    <name type="scientific">Marinobacter mobilis</name>
    <dbReference type="NCBI Taxonomy" id="488533"/>
    <lineage>
        <taxon>Bacteria</taxon>
        <taxon>Pseudomonadati</taxon>
        <taxon>Pseudomonadota</taxon>
        <taxon>Gammaproteobacteria</taxon>
        <taxon>Pseudomonadales</taxon>
        <taxon>Marinobacteraceae</taxon>
        <taxon>Marinobacter</taxon>
    </lineage>
</organism>
<feature type="region of interest" description="Disordered" evidence="1">
    <location>
        <begin position="100"/>
        <end position="129"/>
    </location>
</feature>
<protein>
    <submittedName>
        <fullName evidence="3">Phasin family protein</fullName>
    </submittedName>
</protein>
<evidence type="ECO:0000256" key="1">
    <source>
        <dbReference type="SAM" id="MobiDB-lite"/>
    </source>
</evidence>
<dbReference type="RefSeq" id="WP_091816310.1">
    <property type="nucleotide sequence ID" value="NZ_FNNE01000009.1"/>
</dbReference>